<sequence length="134" mass="15226">MRKVGKPKLGLAAICQAAKRCLFGRLNKFHFSARRILQTEIPIASVQFRNSSTCCGGTVNRISNPPPVPFHPPETIIKEMTVRSYSISNCNWFCFWLFAIDAIRRIGNSLQKLDECILRTQLRFSKKGSSGCWF</sequence>
<protein>
    <submittedName>
        <fullName evidence="1">Uncharacterized protein</fullName>
    </submittedName>
</protein>
<evidence type="ECO:0000313" key="2">
    <source>
        <dbReference type="Proteomes" id="UP001054837"/>
    </source>
</evidence>
<dbReference type="AlphaFoldDB" id="A0AAV4N3F6"/>
<proteinExistence type="predicted"/>
<evidence type="ECO:0000313" key="1">
    <source>
        <dbReference type="EMBL" id="GIX78102.1"/>
    </source>
</evidence>
<gene>
    <name evidence="1" type="ORF">CDAR_508511</name>
</gene>
<comment type="caution">
    <text evidence="1">The sequence shown here is derived from an EMBL/GenBank/DDBJ whole genome shotgun (WGS) entry which is preliminary data.</text>
</comment>
<dbReference type="EMBL" id="BPLQ01001079">
    <property type="protein sequence ID" value="GIX78102.1"/>
    <property type="molecule type" value="Genomic_DNA"/>
</dbReference>
<organism evidence="1 2">
    <name type="scientific">Caerostris darwini</name>
    <dbReference type="NCBI Taxonomy" id="1538125"/>
    <lineage>
        <taxon>Eukaryota</taxon>
        <taxon>Metazoa</taxon>
        <taxon>Ecdysozoa</taxon>
        <taxon>Arthropoda</taxon>
        <taxon>Chelicerata</taxon>
        <taxon>Arachnida</taxon>
        <taxon>Araneae</taxon>
        <taxon>Araneomorphae</taxon>
        <taxon>Entelegynae</taxon>
        <taxon>Araneoidea</taxon>
        <taxon>Araneidae</taxon>
        <taxon>Caerostris</taxon>
    </lineage>
</organism>
<accession>A0AAV4N3F6</accession>
<keyword evidence="2" id="KW-1185">Reference proteome</keyword>
<dbReference type="Proteomes" id="UP001054837">
    <property type="component" value="Unassembled WGS sequence"/>
</dbReference>
<reference evidence="1 2" key="1">
    <citation type="submission" date="2021-06" db="EMBL/GenBank/DDBJ databases">
        <title>Caerostris darwini draft genome.</title>
        <authorList>
            <person name="Kono N."/>
            <person name="Arakawa K."/>
        </authorList>
    </citation>
    <scope>NUCLEOTIDE SEQUENCE [LARGE SCALE GENOMIC DNA]</scope>
</reference>
<name>A0AAV4N3F6_9ARAC</name>